<sequence>MAFNSVSSDALPDYDIVEFSWGSFNGTAELTIRCYGRQFHIQVSQKNLDDGSELKRNFQHLLRRLDDPIYVEGDGDTDPMEDLCFWIAFNCNSQMRDLDSPYPPPIHTLKDWFSLETVVLTMIMKDDHLATITSPPDPSLVAILTRQMELPVPFQSLNLPTLDPSTITLPVGPEHTRPAEVFLGSDRFFFKATYTHSHAIREISSLLRLKEMGLIQVVRSPVLHGFVRSSEDSNKIFKDEPVSVRTEWVRQLGDTIGALHKADVIWGDAKPDNILVDTDNNLRLIDFGGGYTHGWVDEDKAETVEGDKQALLRMTTFLTTGETPN</sequence>
<dbReference type="Gene3D" id="1.10.510.10">
    <property type="entry name" value="Transferase(Phosphotransferase) domain 1"/>
    <property type="match status" value="1"/>
</dbReference>
<proteinExistence type="predicted"/>
<evidence type="ECO:0000313" key="2">
    <source>
        <dbReference type="EMBL" id="KAJ5329460.1"/>
    </source>
</evidence>
<feature type="domain" description="Protein kinase" evidence="1">
    <location>
        <begin position="244"/>
        <end position="288"/>
    </location>
</feature>
<protein>
    <recommendedName>
        <fullName evidence="1">Protein kinase domain-containing protein</fullName>
    </recommendedName>
</protein>
<evidence type="ECO:0000313" key="3">
    <source>
        <dbReference type="Proteomes" id="UP001147695"/>
    </source>
</evidence>
<dbReference type="AlphaFoldDB" id="A0A9W9Q9F9"/>
<gene>
    <name evidence="2" type="ORF">N7452_009850</name>
</gene>
<dbReference type="GO" id="GO:0005524">
    <property type="term" value="F:ATP binding"/>
    <property type="evidence" value="ECO:0007669"/>
    <property type="project" value="InterPro"/>
</dbReference>
<dbReference type="InterPro" id="IPR000719">
    <property type="entry name" value="Prot_kinase_dom"/>
</dbReference>
<comment type="caution">
    <text evidence="2">The sequence shown here is derived from an EMBL/GenBank/DDBJ whole genome shotgun (WGS) entry which is preliminary data.</text>
</comment>
<dbReference type="InterPro" id="IPR011009">
    <property type="entry name" value="Kinase-like_dom_sf"/>
</dbReference>
<dbReference type="Proteomes" id="UP001147695">
    <property type="component" value="Unassembled WGS sequence"/>
</dbReference>
<dbReference type="GO" id="GO:0004672">
    <property type="term" value="F:protein kinase activity"/>
    <property type="evidence" value="ECO:0007669"/>
    <property type="project" value="InterPro"/>
</dbReference>
<evidence type="ECO:0000259" key="1">
    <source>
        <dbReference type="Pfam" id="PF00069"/>
    </source>
</evidence>
<dbReference type="Pfam" id="PF00069">
    <property type="entry name" value="Pkinase"/>
    <property type="match status" value="1"/>
</dbReference>
<accession>A0A9W9Q9F9</accession>
<name>A0A9W9Q9F9_PENBR</name>
<reference evidence="2" key="2">
    <citation type="journal article" date="2023" name="IMA Fungus">
        <title>Comparative genomic study of the Penicillium genus elucidates a diverse pangenome and 15 lateral gene transfer events.</title>
        <authorList>
            <person name="Petersen C."/>
            <person name="Sorensen T."/>
            <person name="Nielsen M.R."/>
            <person name="Sondergaard T.E."/>
            <person name="Sorensen J.L."/>
            <person name="Fitzpatrick D.A."/>
            <person name="Frisvad J.C."/>
            <person name="Nielsen K.L."/>
        </authorList>
    </citation>
    <scope>NUCLEOTIDE SEQUENCE</scope>
    <source>
        <strain evidence="2">IBT 35673</strain>
    </source>
</reference>
<dbReference type="SUPFAM" id="SSF56112">
    <property type="entry name" value="Protein kinase-like (PK-like)"/>
    <property type="match status" value="1"/>
</dbReference>
<dbReference type="EMBL" id="JAPZBQ010000005">
    <property type="protein sequence ID" value="KAJ5329460.1"/>
    <property type="molecule type" value="Genomic_DNA"/>
</dbReference>
<organism evidence="2 3">
    <name type="scientific">Penicillium brevicompactum</name>
    <dbReference type="NCBI Taxonomy" id="5074"/>
    <lineage>
        <taxon>Eukaryota</taxon>
        <taxon>Fungi</taxon>
        <taxon>Dikarya</taxon>
        <taxon>Ascomycota</taxon>
        <taxon>Pezizomycotina</taxon>
        <taxon>Eurotiomycetes</taxon>
        <taxon>Eurotiomycetidae</taxon>
        <taxon>Eurotiales</taxon>
        <taxon>Aspergillaceae</taxon>
        <taxon>Penicillium</taxon>
    </lineage>
</organism>
<reference evidence="2" key="1">
    <citation type="submission" date="2022-12" db="EMBL/GenBank/DDBJ databases">
        <authorList>
            <person name="Petersen C."/>
        </authorList>
    </citation>
    <scope>NUCLEOTIDE SEQUENCE</scope>
    <source>
        <strain evidence="2">IBT 35673</strain>
    </source>
</reference>